<keyword evidence="4" id="KW-0234">DNA repair</keyword>
<accession>A0A024GG56</accession>
<dbReference type="AlphaFoldDB" id="A0A024GG56"/>
<evidence type="ECO:0000256" key="3">
    <source>
        <dbReference type="ARBA" id="ARBA00022763"/>
    </source>
</evidence>
<dbReference type="Gene3D" id="3.70.10.10">
    <property type="match status" value="1"/>
</dbReference>
<dbReference type="OrthoDB" id="337581at2759"/>
<comment type="subcellular location">
    <subcellularLocation>
        <location evidence="1">Nucleus</location>
    </subcellularLocation>
</comment>
<proteinExistence type="inferred from homology"/>
<keyword evidence="3" id="KW-0227">DNA damage</keyword>
<dbReference type="PRINTS" id="PR01245">
    <property type="entry name" value="RAD1REC1"/>
</dbReference>
<evidence type="ECO:0000313" key="7">
    <source>
        <dbReference type="Proteomes" id="UP000053237"/>
    </source>
</evidence>
<dbReference type="GO" id="GO:0000077">
    <property type="term" value="P:DNA damage checkpoint signaling"/>
    <property type="evidence" value="ECO:0007669"/>
    <property type="project" value="InterPro"/>
</dbReference>
<dbReference type="PANTHER" id="PTHR10870:SF0">
    <property type="entry name" value="CELL CYCLE CHECKPOINT PROTEIN RAD1"/>
    <property type="match status" value="1"/>
</dbReference>
<dbReference type="EMBL" id="CAIX01000104">
    <property type="protein sequence ID" value="CCI45689.1"/>
    <property type="molecule type" value="Genomic_DNA"/>
</dbReference>
<sequence>MEKSTQPTWLGSMENVRTIVVLLGCISNGKKDQRIRCEIDTNGVVFLSQSKGKSLHIKSAISKKIFRTFEMLDDMTEGEQDPQTRYPYAFCLDAALFLECLSVFGSTAQSHTSIQLAYYDQNCELGILLEERGVICECSLRVLEADTVDIDCYELESCFESSDVVGRCIIQSRPLRDAFLELYDLPSAASVTISMKHSTSKSSTAPVNGLFLRAESNAGSCEIVFRERSDAFIEFKCNHLPGQSLADSSFHVAILQHAFKALNHATESFLRMTQNGMLSVQHMILTGGGERAFVDALICCDDA</sequence>
<dbReference type="Proteomes" id="UP000053237">
    <property type="component" value="Unassembled WGS sequence"/>
</dbReference>
<comment type="similarity">
    <text evidence="2">Belongs to the rad1 family.</text>
</comment>
<protein>
    <recommendedName>
        <fullName evidence="8">Cell cycle checkpoint protein RAD1</fullName>
    </recommendedName>
</protein>
<evidence type="ECO:0008006" key="8">
    <source>
        <dbReference type="Google" id="ProtNLM"/>
    </source>
</evidence>
<keyword evidence="5" id="KW-0539">Nucleus</keyword>
<evidence type="ECO:0000256" key="4">
    <source>
        <dbReference type="ARBA" id="ARBA00023204"/>
    </source>
</evidence>
<evidence type="ECO:0000313" key="6">
    <source>
        <dbReference type="EMBL" id="CCI45689.1"/>
    </source>
</evidence>
<dbReference type="GO" id="GO:0006281">
    <property type="term" value="P:DNA repair"/>
    <property type="evidence" value="ECO:0007669"/>
    <property type="project" value="UniProtKB-KW"/>
</dbReference>
<keyword evidence="7" id="KW-1185">Reference proteome</keyword>
<dbReference type="PANTHER" id="PTHR10870">
    <property type="entry name" value="CELL CYCLE CHECKPOINT PROTEIN RAD1"/>
    <property type="match status" value="1"/>
</dbReference>
<reference evidence="6 7" key="1">
    <citation type="submission" date="2012-05" db="EMBL/GenBank/DDBJ databases">
        <title>Recombination and specialization in a pathogen metapopulation.</title>
        <authorList>
            <person name="Gardiner A."/>
            <person name="Kemen E."/>
            <person name="Schultz-Larsen T."/>
            <person name="MacLean D."/>
            <person name="Van Oosterhout C."/>
            <person name="Jones J.D.G."/>
        </authorList>
    </citation>
    <scope>NUCLEOTIDE SEQUENCE [LARGE SCALE GENOMIC DNA]</scope>
    <source>
        <strain evidence="6 7">Ac Nc2</strain>
    </source>
</reference>
<dbReference type="InParanoid" id="A0A024GG56"/>
<evidence type="ECO:0000256" key="5">
    <source>
        <dbReference type="ARBA" id="ARBA00023242"/>
    </source>
</evidence>
<organism evidence="6 7">
    <name type="scientific">Albugo candida</name>
    <dbReference type="NCBI Taxonomy" id="65357"/>
    <lineage>
        <taxon>Eukaryota</taxon>
        <taxon>Sar</taxon>
        <taxon>Stramenopiles</taxon>
        <taxon>Oomycota</taxon>
        <taxon>Peronosporomycetes</taxon>
        <taxon>Albuginales</taxon>
        <taxon>Albuginaceae</taxon>
        <taxon>Albugo</taxon>
    </lineage>
</organism>
<name>A0A024GG56_9STRA</name>
<evidence type="ECO:0000256" key="2">
    <source>
        <dbReference type="ARBA" id="ARBA00010991"/>
    </source>
</evidence>
<gene>
    <name evidence="6" type="ORF">BN9_065860</name>
</gene>
<dbReference type="GO" id="GO:0030896">
    <property type="term" value="C:checkpoint clamp complex"/>
    <property type="evidence" value="ECO:0007669"/>
    <property type="project" value="TreeGrafter"/>
</dbReference>
<comment type="caution">
    <text evidence="6">The sequence shown here is derived from an EMBL/GenBank/DDBJ whole genome shotgun (WGS) entry which is preliminary data.</text>
</comment>
<dbReference type="InterPro" id="IPR003021">
    <property type="entry name" value="Rad1_Rec1_Rad17"/>
</dbReference>
<dbReference type="Pfam" id="PF02144">
    <property type="entry name" value="Rad1"/>
    <property type="match status" value="1"/>
</dbReference>
<dbReference type="STRING" id="65357.A0A024GG56"/>
<evidence type="ECO:0000256" key="1">
    <source>
        <dbReference type="ARBA" id="ARBA00004123"/>
    </source>
</evidence>